<dbReference type="EMBL" id="JAUFPU010000010">
    <property type="protein sequence ID" value="MDN3577685.1"/>
    <property type="molecule type" value="Genomic_DNA"/>
</dbReference>
<protein>
    <submittedName>
        <fullName evidence="2">CAP domain-containing protein</fullName>
    </submittedName>
</protein>
<dbReference type="Gene3D" id="2.60.120.260">
    <property type="entry name" value="Galactose-binding domain-like"/>
    <property type="match status" value="1"/>
</dbReference>
<evidence type="ECO:0000259" key="1">
    <source>
        <dbReference type="Pfam" id="PF00188"/>
    </source>
</evidence>
<reference evidence="2" key="2">
    <citation type="submission" date="2023-06" db="EMBL/GenBank/DDBJ databases">
        <authorList>
            <person name="Lucena T."/>
            <person name="Sun Q."/>
        </authorList>
    </citation>
    <scope>NUCLEOTIDE SEQUENCE</scope>
    <source>
        <strain evidence="2">CECT 7703</strain>
    </source>
</reference>
<dbReference type="RefSeq" id="WP_290333104.1">
    <property type="nucleotide sequence ID" value="NZ_JAUFPU010000010.1"/>
</dbReference>
<dbReference type="SUPFAM" id="SSF55797">
    <property type="entry name" value="PR-1-like"/>
    <property type="match status" value="1"/>
</dbReference>
<name>A0ABT8B7G6_9NEIS</name>
<comment type="caution">
    <text evidence="2">The sequence shown here is derived from an EMBL/GenBank/DDBJ whole genome shotgun (WGS) entry which is preliminary data.</text>
</comment>
<dbReference type="Pfam" id="PF00188">
    <property type="entry name" value="CAP"/>
    <property type="match status" value="1"/>
</dbReference>
<keyword evidence="3" id="KW-1185">Reference proteome</keyword>
<reference evidence="2" key="1">
    <citation type="journal article" date="2014" name="Int. J. Syst. Evol. Microbiol.">
        <title>Complete genome of a new Firmicutes species belonging to the dominant human colonic microbiota ('Ruminococcus bicirculans') reveals two chromosomes and a selective capacity to utilize plant glucans.</title>
        <authorList>
            <consortium name="NISC Comparative Sequencing Program"/>
            <person name="Wegmann U."/>
            <person name="Louis P."/>
            <person name="Goesmann A."/>
            <person name="Henrissat B."/>
            <person name="Duncan S.H."/>
            <person name="Flint H.J."/>
        </authorList>
    </citation>
    <scope>NUCLEOTIDE SEQUENCE</scope>
    <source>
        <strain evidence="2">CECT 7703</strain>
    </source>
</reference>
<feature type="domain" description="SCP" evidence="1">
    <location>
        <begin position="101"/>
        <end position="210"/>
    </location>
</feature>
<evidence type="ECO:0000313" key="2">
    <source>
        <dbReference type="EMBL" id="MDN3577685.1"/>
    </source>
</evidence>
<dbReference type="InterPro" id="IPR014044">
    <property type="entry name" value="CAP_dom"/>
</dbReference>
<sequence length="674" mass="70671">MLATVLLLSTANAATIAVQPAPADYPAPRFPASIAEMEHTVRIQSAQAATGYSVDPASRAMSRLFYRTVFASSNGVPSGWNGNLAACNAGDTTADFKGAILRRINWFRAMSGIPAAVSFDPSFNAKAQQAALMMAANKSLSHSPPTSWLCYTSGGADAAGNGNIALGNFGPGAIANGYISDGGGNNAAVGHRRWILYPQTQFMGTGDVDGSIAGTSSNTLWVFDGNMWGARPAVRDDFVAWPPKGHVPYTTVYPRWSFSYPKADFSAATVTMTQNGSAMGPVKLEAVANGYGDNTLVWFPAGTRDGVNLPKPTADTTYNVTIGNVKVGGATRTFNYAVTVYDPDVAGTGDITPVPTGSASPFVGQATPYQFEAVPGATAYQWRPISLTPFSLNDGAESGSGNFSLSTSAGYNVVQGDLVAGGAASFHLAHLKATDQTMTLTQPFYIERGASLSFASRLGLATSDQHAKVELSLDDGASWTALYQQAGNGKAESSFTVRDISLAQYAGRTAQLRFRYAFSVGSFYPQASKGTGWYVDNIALSGVAASSPGSPTTVASNTFNYTPPAIGKALLQVRPGMYNAFGDWGPGLEVAAVGGTKPTPSEAERLMNWAERTYPQYFSPAATSQQIDIYTARAYAKGYYLGLANGIVYVYGPDFGPDILAVGPASSFLATCGC</sequence>
<organism evidence="2 3">
    <name type="scientific">Chitinimonas viridis</name>
    <dbReference type="NCBI Taxonomy" id="664880"/>
    <lineage>
        <taxon>Bacteria</taxon>
        <taxon>Pseudomonadati</taxon>
        <taxon>Pseudomonadota</taxon>
        <taxon>Betaproteobacteria</taxon>
        <taxon>Neisseriales</taxon>
        <taxon>Chitinibacteraceae</taxon>
        <taxon>Chitinimonas</taxon>
    </lineage>
</organism>
<proteinExistence type="predicted"/>
<gene>
    <name evidence="2" type="ORF">QWZ03_12970</name>
</gene>
<accession>A0ABT8B7G6</accession>
<evidence type="ECO:0000313" key="3">
    <source>
        <dbReference type="Proteomes" id="UP001180081"/>
    </source>
</evidence>
<dbReference type="InterPro" id="IPR035940">
    <property type="entry name" value="CAP_sf"/>
</dbReference>
<dbReference type="Gene3D" id="3.40.33.10">
    <property type="entry name" value="CAP"/>
    <property type="match status" value="1"/>
</dbReference>
<dbReference type="Proteomes" id="UP001180081">
    <property type="component" value="Unassembled WGS sequence"/>
</dbReference>